<dbReference type="AlphaFoldDB" id="A0A5B7J8L0"/>
<reference evidence="1 2" key="1">
    <citation type="submission" date="2019-05" db="EMBL/GenBank/DDBJ databases">
        <title>Another draft genome of Portunus trituberculatus and its Hox gene families provides insights of decapod evolution.</title>
        <authorList>
            <person name="Jeong J.-H."/>
            <person name="Song I."/>
            <person name="Kim S."/>
            <person name="Choi T."/>
            <person name="Kim D."/>
            <person name="Ryu S."/>
            <person name="Kim W."/>
        </authorList>
    </citation>
    <scope>NUCLEOTIDE SEQUENCE [LARGE SCALE GENOMIC DNA]</scope>
    <source>
        <tissue evidence="1">Muscle</tissue>
    </source>
</reference>
<dbReference type="Proteomes" id="UP000324222">
    <property type="component" value="Unassembled WGS sequence"/>
</dbReference>
<evidence type="ECO:0000313" key="1">
    <source>
        <dbReference type="EMBL" id="MPC91159.1"/>
    </source>
</evidence>
<comment type="caution">
    <text evidence="1">The sequence shown here is derived from an EMBL/GenBank/DDBJ whole genome shotgun (WGS) entry which is preliminary data.</text>
</comment>
<sequence length="97" mass="10727">MKRLTMVRRFSCTALPRLANDAYSGSNLVLQITQRRHYHDTPTTTTTTTTTTITAAAAAAATISHTRMLIKGARSAVFHLHSQPEQSTRGQAVSVWW</sequence>
<gene>
    <name evidence="1" type="ORF">E2C01_086178</name>
</gene>
<evidence type="ECO:0000313" key="2">
    <source>
        <dbReference type="Proteomes" id="UP000324222"/>
    </source>
</evidence>
<name>A0A5B7J8L0_PORTR</name>
<organism evidence="1 2">
    <name type="scientific">Portunus trituberculatus</name>
    <name type="common">Swimming crab</name>
    <name type="synonym">Neptunus trituberculatus</name>
    <dbReference type="NCBI Taxonomy" id="210409"/>
    <lineage>
        <taxon>Eukaryota</taxon>
        <taxon>Metazoa</taxon>
        <taxon>Ecdysozoa</taxon>
        <taxon>Arthropoda</taxon>
        <taxon>Crustacea</taxon>
        <taxon>Multicrustacea</taxon>
        <taxon>Malacostraca</taxon>
        <taxon>Eumalacostraca</taxon>
        <taxon>Eucarida</taxon>
        <taxon>Decapoda</taxon>
        <taxon>Pleocyemata</taxon>
        <taxon>Brachyura</taxon>
        <taxon>Eubrachyura</taxon>
        <taxon>Portunoidea</taxon>
        <taxon>Portunidae</taxon>
        <taxon>Portuninae</taxon>
        <taxon>Portunus</taxon>
    </lineage>
</organism>
<accession>A0A5B7J8L0</accession>
<protein>
    <submittedName>
        <fullName evidence="1">Uncharacterized protein</fullName>
    </submittedName>
</protein>
<dbReference type="EMBL" id="VSRR010086793">
    <property type="protein sequence ID" value="MPC91159.1"/>
    <property type="molecule type" value="Genomic_DNA"/>
</dbReference>
<proteinExistence type="predicted"/>
<keyword evidence="2" id="KW-1185">Reference proteome</keyword>